<dbReference type="PROSITE" id="PS00552">
    <property type="entry name" value="HTH_MERR_1"/>
    <property type="match status" value="1"/>
</dbReference>
<proteinExistence type="predicted"/>
<comment type="caution">
    <text evidence="5">The sequence shown here is derived from an EMBL/GenBank/DDBJ whole genome shotgun (WGS) entry which is preliminary data.</text>
</comment>
<feature type="domain" description="HTH merR-type" evidence="4">
    <location>
        <begin position="5"/>
        <end position="74"/>
    </location>
</feature>
<evidence type="ECO:0000256" key="3">
    <source>
        <dbReference type="ARBA" id="ARBA00023163"/>
    </source>
</evidence>
<name>A0ABS9EAG3_9HYPH</name>
<evidence type="ECO:0000313" key="5">
    <source>
        <dbReference type="EMBL" id="MCF4098431.1"/>
    </source>
</evidence>
<evidence type="ECO:0000259" key="4">
    <source>
        <dbReference type="PROSITE" id="PS50937"/>
    </source>
</evidence>
<dbReference type="Pfam" id="PF00376">
    <property type="entry name" value="MerR"/>
    <property type="match status" value="1"/>
</dbReference>
<dbReference type="EMBL" id="JAKGTI010000001">
    <property type="protein sequence ID" value="MCF4098431.1"/>
    <property type="molecule type" value="Genomic_DNA"/>
</dbReference>
<dbReference type="SMART" id="SM00422">
    <property type="entry name" value="HTH_MERR"/>
    <property type="match status" value="1"/>
</dbReference>
<evidence type="ECO:0000256" key="1">
    <source>
        <dbReference type="ARBA" id="ARBA00023015"/>
    </source>
</evidence>
<protein>
    <submittedName>
        <fullName evidence="5">Helix-turn-helix domain-containing protein</fullName>
    </submittedName>
</protein>
<keyword evidence="3" id="KW-0804">Transcription</keyword>
<dbReference type="InterPro" id="IPR015358">
    <property type="entry name" value="Tscrpt_reg_MerR_DNA-bd"/>
</dbReference>
<dbReference type="PRINTS" id="PR00040">
    <property type="entry name" value="HTHMERR"/>
</dbReference>
<gene>
    <name evidence="5" type="ORF">L1I42_08015</name>
</gene>
<dbReference type="InterPro" id="IPR009061">
    <property type="entry name" value="DNA-bd_dom_put_sf"/>
</dbReference>
<keyword evidence="2" id="KW-0238">DNA-binding</keyword>
<dbReference type="PANTHER" id="PTHR30204">
    <property type="entry name" value="REDOX-CYCLING DRUG-SENSING TRANSCRIPTIONAL ACTIVATOR SOXR"/>
    <property type="match status" value="1"/>
</dbReference>
<organism evidence="5 6">
    <name type="scientific">Maritalea mediterranea</name>
    <dbReference type="NCBI Taxonomy" id="2909667"/>
    <lineage>
        <taxon>Bacteria</taxon>
        <taxon>Pseudomonadati</taxon>
        <taxon>Pseudomonadota</taxon>
        <taxon>Alphaproteobacteria</taxon>
        <taxon>Hyphomicrobiales</taxon>
        <taxon>Devosiaceae</taxon>
        <taxon>Maritalea</taxon>
    </lineage>
</organism>
<dbReference type="SUPFAM" id="SSF46955">
    <property type="entry name" value="Putative DNA-binding domain"/>
    <property type="match status" value="1"/>
</dbReference>
<evidence type="ECO:0000313" key="6">
    <source>
        <dbReference type="Proteomes" id="UP001201217"/>
    </source>
</evidence>
<dbReference type="RefSeq" id="WP_236113953.1">
    <property type="nucleotide sequence ID" value="NZ_JAKGTI010000001.1"/>
</dbReference>
<dbReference type="Pfam" id="PF09278">
    <property type="entry name" value="MerR-DNA-bind"/>
    <property type="match status" value="1"/>
</dbReference>
<dbReference type="PANTHER" id="PTHR30204:SF92">
    <property type="entry name" value="HTH-TYPE TRANSCRIPTIONAL REGULATOR ZNTR"/>
    <property type="match status" value="1"/>
</dbReference>
<accession>A0ABS9EAG3</accession>
<dbReference type="InterPro" id="IPR047057">
    <property type="entry name" value="MerR_fam"/>
</dbReference>
<dbReference type="Gene3D" id="1.10.1660.10">
    <property type="match status" value="1"/>
</dbReference>
<dbReference type="CDD" id="cd04785">
    <property type="entry name" value="HTH_CadR-PbrR-like"/>
    <property type="match status" value="1"/>
</dbReference>
<evidence type="ECO:0000256" key="2">
    <source>
        <dbReference type="ARBA" id="ARBA00023125"/>
    </source>
</evidence>
<keyword evidence="6" id="KW-1185">Reference proteome</keyword>
<keyword evidence="1" id="KW-0805">Transcription regulation</keyword>
<dbReference type="InterPro" id="IPR000551">
    <property type="entry name" value="MerR-type_HTH_dom"/>
</dbReference>
<reference evidence="5 6" key="1">
    <citation type="submission" date="2022-01" db="EMBL/GenBank/DDBJ databases">
        <title>Maritalea mediterranea sp. nov., isolated from marine plastic residues from the Malva-rosa beach (Valencia, Spain).</title>
        <authorList>
            <person name="Vidal-Verdu A."/>
            <person name="Molina-Menor E."/>
            <person name="Pascual J."/>
            <person name="Pereto J."/>
            <person name="Porcar M."/>
        </authorList>
    </citation>
    <scope>NUCLEOTIDE SEQUENCE [LARGE SCALE GENOMIC DNA]</scope>
    <source>
        <strain evidence="5 6">P4.10X</strain>
    </source>
</reference>
<dbReference type="PROSITE" id="PS50937">
    <property type="entry name" value="HTH_MERR_2"/>
    <property type="match status" value="1"/>
</dbReference>
<sequence length="133" mass="15076">MTGKAFSIGEVSRATDVNIETIRYYERIGLMPAPDRTAGGNRQYSLEQKRQLSFIKRARNLGFSIDQIRSLLIMADENEMTCRQVSALTATHLADVQDKIKELKRLESKLQSLHQKCQSNNAPDCPMIEDLFG</sequence>
<dbReference type="Proteomes" id="UP001201217">
    <property type="component" value="Unassembled WGS sequence"/>
</dbReference>